<dbReference type="Pfam" id="PF04993">
    <property type="entry name" value="TfoX_N"/>
    <property type="match status" value="1"/>
</dbReference>
<feature type="domain" description="TfoX N-terminal" evidence="2">
    <location>
        <begin position="20"/>
        <end position="102"/>
    </location>
</feature>
<feature type="region of interest" description="Disordered" evidence="1">
    <location>
        <begin position="109"/>
        <end position="139"/>
    </location>
</feature>
<reference evidence="3" key="1">
    <citation type="submission" date="2022-11" db="EMBL/GenBank/DDBJ databases">
        <title>Minimal conservation of predation-associated metabolite biosynthetic gene clusters underscores biosynthetic potential of Myxococcota including descriptions for ten novel species: Archangium lansinium sp. nov., Myxococcus landrumus sp. nov., Nannocystis bai.</title>
        <authorList>
            <person name="Ahearne A."/>
            <person name="Stevens C."/>
            <person name="Phillips K."/>
        </authorList>
    </citation>
    <scope>NUCLEOTIDE SEQUENCE</scope>
    <source>
        <strain evidence="3">Na p29</strain>
    </source>
</reference>
<evidence type="ECO:0000313" key="3">
    <source>
        <dbReference type="EMBL" id="MCY1004168.1"/>
    </source>
</evidence>
<proteinExistence type="predicted"/>
<sequence>MPYDQGVANRLRTAVMRAGPQGLVEERKMFGGIALMLDGSIAWGVLGSDLVIRVTDTAAALGRPHARPFDFTGRPSRGLVYVAPPGFAAEADLDAWVALGIAGARAKRATPKARAPKARVQARQSGRARAARTAVRSPH</sequence>
<dbReference type="RefSeq" id="WP_267765702.1">
    <property type="nucleotide sequence ID" value="NZ_JAPNKE010000002.1"/>
</dbReference>
<dbReference type="Gene3D" id="3.30.1460.30">
    <property type="entry name" value="YgaC/TfoX-N like chaperone"/>
    <property type="match status" value="1"/>
</dbReference>
<feature type="compositionally biased region" description="Low complexity" evidence="1">
    <location>
        <begin position="118"/>
        <end position="139"/>
    </location>
</feature>
<accession>A0A9X3IVW5</accession>
<dbReference type="EMBL" id="JAPNKE010000002">
    <property type="protein sequence ID" value="MCY1004168.1"/>
    <property type="molecule type" value="Genomic_DNA"/>
</dbReference>
<dbReference type="InterPro" id="IPR007076">
    <property type="entry name" value="TfoX_N"/>
</dbReference>
<dbReference type="Proteomes" id="UP001150924">
    <property type="component" value="Unassembled WGS sequence"/>
</dbReference>
<protein>
    <submittedName>
        <fullName evidence="3">TfoX/Sxy family protein</fullName>
    </submittedName>
</protein>
<comment type="caution">
    <text evidence="3">The sequence shown here is derived from an EMBL/GenBank/DDBJ whole genome shotgun (WGS) entry which is preliminary data.</text>
</comment>
<gene>
    <name evidence="3" type="ORF">OV079_01015</name>
</gene>
<evidence type="ECO:0000259" key="2">
    <source>
        <dbReference type="Pfam" id="PF04993"/>
    </source>
</evidence>
<evidence type="ECO:0000313" key="4">
    <source>
        <dbReference type="Proteomes" id="UP001150924"/>
    </source>
</evidence>
<dbReference type="AlphaFoldDB" id="A0A9X3IVW5"/>
<name>A0A9X3IVW5_9BACT</name>
<organism evidence="3 4">
    <name type="scientific">Nannocystis pusilla</name>
    <dbReference type="NCBI Taxonomy" id="889268"/>
    <lineage>
        <taxon>Bacteria</taxon>
        <taxon>Pseudomonadati</taxon>
        <taxon>Myxococcota</taxon>
        <taxon>Polyangia</taxon>
        <taxon>Nannocystales</taxon>
        <taxon>Nannocystaceae</taxon>
        <taxon>Nannocystis</taxon>
    </lineage>
</organism>
<keyword evidence="4" id="KW-1185">Reference proteome</keyword>
<dbReference type="SUPFAM" id="SSF159894">
    <property type="entry name" value="YgaC/TfoX-N like"/>
    <property type="match status" value="1"/>
</dbReference>
<evidence type="ECO:0000256" key="1">
    <source>
        <dbReference type="SAM" id="MobiDB-lite"/>
    </source>
</evidence>